<dbReference type="InterPro" id="IPR011042">
    <property type="entry name" value="6-blade_b-propeller_TolB-like"/>
</dbReference>
<dbReference type="SUPFAM" id="SSF51556">
    <property type="entry name" value="Metallo-dependent hydrolases"/>
    <property type="match status" value="1"/>
</dbReference>
<dbReference type="InterPro" id="IPR011044">
    <property type="entry name" value="Quino_amine_DH_bsu"/>
</dbReference>
<dbReference type="Pfam" id="PF07676">
    <property type="entry name" value="PD40"/>
    <property type="match status" value="3"/>
</dbReference>
<dbReference type="SUPFAM" id="SSF50969">
    <property type="entry name" value="YVTN repeat-like/Quinoprotein amine dehydrogenase"/>
    <property type="match status" value="1"/>
</dbReference>
<organism evidence="4 5">
    <name type="scientific">Anaeromyxobacter dehalogenans (strain 2CP-C)</name>
    <dbReference type="NCBI Taxonomy" id="290397"/>
    <lineage>
        <taxon>Bacteria</taxon>
        <taxon>Pseudomonadati</taxon>
        <taxon>Myxococcota</taxon>
        <taxon>Myxococcia</taxon>
        <taxon>Myxococcales</taxon>
        <taxon>Cystobacterineae</taxon>
        <taxon>Anaeromyxobacteraceae</taxon>
        <taxon>Anaeromyxobacter</taxon>
    </lineage>
</organism>
<dbReference type="Pfam" id="PF26549">
    <property type="entry name" value="Tricorn_N"/>
    <property type="match status" value="1"/>
</dbReference>
<dbReference type="EMBL" id="CP000251">
    <property type="protein sequence ID" value="ABC82000.1"/>
    <property type="molecule type" value="Genomic_DNA"/>
</dbReference>
<dbReference type="Proteomes" id="UP000001935">
    <property type="component" value="Chromosome"/>
</dbReference>
<dbReference type="InterPro" id="IPR006680">
    <property type="entry name" value="Amidohydro-rel"/>
</dbReference>
<dbReference type="GO" id="GO:0016810">
    <property type="term" value="F:hydrolase activity, acting on carbon-nitrogen (but not peptide) bonds"/>
    <property type="evidence" value="ECO:0007669"/>
    <property type="project" value="InterPro"/>
</dbReference>
<feature type="chain" id="PRO_5004209950" description="Amidohydrolase-related domain-containing protein" evidence="2">
    <location>
        <begin position="25"/>
        <end position="1042"/>
    </location>
</feature>
<reference evidence="4" key="1">
    <citation type="submission" date="2006-01" db="EMBL/GenBank/DDBJ databases">
        <title>Complete sequence of Anaeromyxobacter dehalogenans 2CP-C.</title>
        <authorList>
            <consortium name="US DOE Joint Genome Institute"/>
            <person name="Copeland A."/>
            <person name="Lucas S."/>
            <person name="Lapidus A."/>
            <person name="Barry K."/>
            <person name="Detter J.C."/>
            <person name="Glavina T."/>
            <person name="Hammon N."/>
            <person name="Israni S."/>
            <person name="Pitluck S."/>
            <person name="Brettin T."/>
            <person name="Bruce D."/>
            <person name="Han C."/>
            <person name="Tapia R."/>
            <person name="Gilna P."/>
            <person name="Kiss H."/>
            <person name="Schmutz J."/>
            <person name="Larimer F."/>
            <person name="Land M."/>
            <person name="Kyrpides N."/>
            <person name="Anderson I."/>
            <person name="Sanford R.A."/>
            <person name="Ritalahti K.M."/>
            <person name="Thomas H.S."/>
            <person name="Kirby J.R."/>
            <person name="Zhulin I.B."/>
            <person name="Loeffler F.E."/>
            <person name="Richardson P."/>
        </authorList>
    </citation>
    <scope>NUCLEOTIDE SEQUENCE</scope>
    <source>
        <strain evidence="4">2CP-C</strain>
    </source>
</reference>
<dbReference type="eggNOG" id="COG1228">
    <property type="taxonomic scope" value="Bacteria"/>
</dbReference>
<dbReference type="InterPro" id="IPR011059">
    <property type="entry name" value="Metal-dep_hydrolase_composite"/>
</dbReference>
<name>Q2IK22_ANADE</name>
<dbReference type="AlphaFoldDB" id="Q2IK22"/>
<dbReference type="SUPFAM" id="SSF51338">
    <property type="entry name" value="Composite domain of metallo-dependent hydrolases"/>
    <property type="match status" value="1"/>
</dbReference>
<comment type="similarity">
    <text evidence="1">Belongs to the TolB family.</text>
</comment>
<evidence type="ECO:0000313" key="5">
    <source>
        <dbReference type="Proteomes" id="UP000001935"/>
    </source>
</evidence>
<dbReference type="Gene3D" id="2.120.10.30">
    <property type="entry name" value="TolB, C-terminal domain"/>
    <property type="match status" value="2"/>
</dbReference>
<dbReference type="Gene3D" id="2.30.40.10">
    <property type="entry name" value="Urease, subunit C, domain 1"/>
    <property type="match status" value="2"/>
</dbReference>
<dbReference type="InterPro" id="IPR011659">
    <property type="entry name" value="WD40"/>
</dbReference>
<sequence>MPLTRRSRIAAVTLATVAAASLGAASLQGGSRAAVRDITVHEGTNVAVTASPDGRDLVMDLQGVLWSLPRGGGEARRLTDGLLEPARPDFSPRGDRVAFQAYAGGTFHIWTMRPDGTDVRQLTSGHGDDREPRFSPDGTRIAFSSDRAFEGSYDVWVVDVASGALTRWTEAPADEFEPAWTPDGGEIAFVSGAGSTGTAIEAVDSTGARRTLATAPAGARLNSPSISPDGAHLAWIQFAANRSRLVVDGAPASPFEDVFPFPAHWLSARTLLYSADGGIRVTDLDAGTSEQVAFQATFRLVRPAWDRKRFDFDRTAPRQALGIVAPALSPDGTRVVFQALNRLWLMDVGGAPRPLTDGPYYAQDPAWSRDGTRIAYASDKAGTADLYVLDVATGAEQRVTSLPGAEVAPAWSPDGGRLAFQDQAGATHVLDLASGAVRQIVAPLFAPGRPTWSADGRTVALAALKPYTRRFREGTSQILTVDVESGATRYQEAAPFESLSTRGDDGPVWSPDGTALAFVMQSTLWVMPVDAAGRAAGSPVRITSEPTDAPTWSGDSRRLLYLSSGTLRMVAREGGAPSTVPVELRWRPERPEGSVLVHAGRLWDGRGPAVQHDVDLVVAGNRIRAILPHRADAHARAAAQGQRVVDASGLTAIPGLWESHTHEWISGKFYGARLGRLWLSYGVTSAHSLGDPDYRAVETREAYASGARVGPRFFASGEAIDGERVYYNFMRPTTTDAQLDLELARARALDYDMVKTYVRMKHEWQAKAVRFAHEEMGVWVGSHYMLPGMSYGMDGQTHVSATTRLGFAYTRSSGGVSYGDVRTLFARSGMFDISTTFNSSLYAEDPAMVDDPRLIALNTPWDQVLLRGKRDRALTTDQTVSLESLRREEETLAAVLRAGGTMLAGTDSPIDNVATALHLNLRAQVKLGGLAPWEALRTATALPARAFGVDADLGTIEAGKLADVVFVRGDPLADVADAANVELVMKNGRLHTVAELMAPFTGGGATATSGPAHRRLPAAPGVAVTPARWWHDPEAMVEEDHR</sequence>
<evidence type="ECO:0000259" key="3">
    <source>
        <dbReference type="Pfam" id="PF01979"/>
    </source>
</evidence>
<dbReference type="STRING" id="290397.Adeh_2230"/>
<keyword evidence="2" id="KW-0732">Signal</keyword>
<evidence type="ECO:0000313" key="4">
    <source>
        <dbReference type="EMBL" id="ABC82000.1"/>
    </source>
</evidence>
<dbReference type="KEGG" id="ade:Adeh_2230"/>
<dbReference type="HOGENOM" id="CLU_304012_0_0_7"/>
<dbReference type="OrthoDB" id="9758793at2"/>
<dbReference type="Gene3D" id="2.120.10.60">
    <property type="entry name" value="Tricorn protease N-terminal domain"/>
    <property type="match status" value="1"/>
</dbReference>
<dbReference type="eggNOG" id="COG0823">
    <property type="taxonomic scope" value="Bacteria"/>
</dbReference>
<dbReference type="SUPFAM" id="SSF82171">
    <property type="entry name" value="DPP6 N-terminal domain-like"/>
    <property type="match status" value="1"/>
</dbReference>
<feature type="domain" description="Amidohydrolase-related" evidence="3">
    <location>
        <begin position="872"/>
        <end position="990"/>
    </location>
</feature>
<gene>
    <name evidence="4" type="ordered locus">Adeh_2230</name>
</gene>
<dbReference type="PANTHER" id="PTHR36842">
    <property type="entry name" value="PROTEIN TOLB HOMOLOG"/>
    <property type="match status" value="1"/>
</dbReference>
<dbReference type="Pfam" id="PF01979">
    <property type="entry name" value="Amidohydro_1"/>
    <property type="match status" value="1"/>
</dbReference>
<dbReference type="InterPro" id="IPR032466">
    <property type="entry name" value="Metal_Hydrolase"/>
</dbReference>
<dbReference type="RefSeq" id="WP_011421282.1">
    <property type="nucleotide sequence ID" value="NC_007760.1"/>
</dbReference>
<dbReference type="Gene3D" id="3.20.20.140">
    <property type="entry name" value="Metal-dependent hydrolases"/>
    <property type="match status" value="2"/>
</dbReference>
<accession>Q2IK22</accession>
<evidence type="ECO:0000256" key="1">
    <source>
        <dbReference type="ARBA" id="ARBA00009820"/>
    </source>
</evidence>
<protein>
    <recommendedName>
        <fullName evidence="3">Amidohydrolase-related domain-containing protein</fullName>
    </recommendedName>
</protein>
<feature type="signal peptide" evidence="2">
    <location>
        <begin position="1"/>
        <end position="24"/>
    </location>
</feature>
<evidence type="ECO:0000256" key="2">
    <source>
        <dbReference type="SAM" id="SignalP"/>
    </source>
</evidence>
<proteinExistence type="inferred from homology"/>
<dbReference type="PANTHER" id="PTHR36842:SF1">
    <property type="entry name" value="PROTEIN TOLB"/>
    <property type="match status" value="1"/>
</dbReference>